<evidence type="ECO:0000259" key="9">
    <source>
        <dbReference type="Pfam" id="PF12804"/>
    </source>
</evidence>
<dbReference type="Gene3D" id="3.90.550.10">
    <property type="entry name" value="Spore Coat Polysaccharide Biosynthesis Protein SpsA, Chain A"/>
    <property type="match status" value="1"/>
</dbReference>
<evidence type="ECO:0000256" key="2">
    <source>
        <dbReference type="ARBA" id="ARBA00022679"/>
    </source>
</evidence>
<dbReference type="InterPro" id="IPR013482">
    <property type="entry name" value="Molybde_CF_guanTrfase"/>
</dbReference>
<feature type="binding site" evidence="8">
    <location>
        <position position="100"/>
    </location>
    <ligand>
        <name>Mg(2+)</name>
        <dbReference type="ChEBI" id="CHEBI:18420"/>
    </ligand>
</feature>
<dbReference type="GO" id="GO:0005737">
    <property type="term" value="C:cytoplasm"/>
    <property type="evidence" value="ECO:0007669"/>
    <property type="project" value="UniProtKB-SubCell"/>
</dbReference>
<comment type="catalytic activity">
    <reaction evidence="8">
        <text>Mo-molybdopterin + GTP + H(+) = Mo-molybdopterin guanine dinucleotide + diphosphate</text>
        <dbReference type="Rhea" id="RHEA:34243"/>
        <dbReference type="ChEBI" id="CHEBI:15378"/>
        <dbReference type="ChEBI" id="CHEBI:33019"/>
        <dbReference type="ChEBI" id="CHEBI:37565"/>
        <dbReference type="ChEBI" id="CHEBI:71302"/>
        <dbReference type="ChEBI" id="CHEBI:71310"/>
        <dbReference type="EC" id="2.7.7.77"/>
    </reaction>
</comment>
<dbReference type="NCBIfam" id="TIGR02665">
    <property type="entry name" value="molyb_mobA"/>
    <property type="match status" value="1"/>
</dbReference>
<name>A0A1C1YWJ3_9HYPH</name>
<comment type="domain">
    <text evidence="8">The N-terminal domain determines nucleotide recognition and specific binding, while the C-terminal domain determines the specific binding to the target protein.</text>
</comment>
<comment type="subunit">
    <text evidence="8">Monomer.</text>
</comment>
<dbReference type="GO" id="GO:1902758">
    <property type="term" value="P:bis(molybdopterin guanine dinucleotide)molybdenum biosynthetic process"/>
    <property type="evidence" value="ECO:0007669"/>
    <property type="project" value="TreeGrafter"/>
</dbReference>
<dbReference type="Pfam" id="PF12804">
    <property type="entry name" value="NTP_transf_3"/>
    <property type="match status" value="1"/>
</dbReference>
<dbReference type="InterPro" id="IPR025877">
    <property type="entry name" value="MobA-like_NTP_Trfase"/>
</dbReference>
<evidence type="ECO:0000256" key="7">
    <source>
        <dbReference type="ARBA" id="ARBA00023150"/>
    </source>
</evidence>
<reference evidence="10 11" key="1">
    <citation type="submission" date="2015-12" db="EMBL/GenBank/DDBJ databases">
        <authorList>
            <person name="Shamseldin A."/>
            <person name="Moawad H."/>
            <person name="Abd El-Rahim W.M."/>
            <person name="Sadowsky M.J."/>
        </authorList>
    </citation>
    <scope>NUCLEOTIDE SEQUENCE [LARGE SCALE GENOMIC DNA]</scope>
    <source>
        <strain evidence="10 11">JC234</strain>
    </source>
</reference>
<evidence type="ECO:0000313" key="10">
    <source>
        <dbReference type="EMBL" id="OCW57923.1"/>
    </source>
</evidence>
<comment type="function">
    <text evidence="8">Transfers a GMP moiety from GTP to Mo-molybdopterin (Mo-MPT) cofactor (Moco or molybdenum cofactor) to form Mo-molybdopterin guanine dinucleotide (Mo-MGD) cofactor.</text>
</comment>
<keyword evidence="1 8" id="KW-0963">Cytoplasm</keyword>
<dbReference type="OrthoDB" id="9788394at2"/>
<feature type="domain" description="MobA-like NTP transferase" evidence="9">
    <location>
        <begin position="7"/>
        <end position="153"/>
    </location>
</feature>
<evidence type="ECO:0000256" key="4">
    <source>
        <dbReference type="ARBA" id="ARBA00022741"/>
    </source>
</evidence>
<dbReference type="AlphaFoldDB" id="A0A1C1YWJ3"/>
<evidence type="ECO:0000256" key="1">
    <source>
        <dbReference type="ARBA" id="ARBA00022490"/>
    </source>
</evidence>
<comment type="subcellular location">
    <subcellularLocation>
        <location evidence="8">Cytoplasm</location>
    </subcellularLocation>
</comment>
<dbReference type="EMBL" id="LQZT01000012">
    <property type="protein sequence ID" value="OCW57923.1"/>
    <property type="molecule type" value="Genomic_DNA"/>
</dbReference>
<comment type="similarity">
    <text evidence="8">Belongs to the MobA family.</text>
</comment>
<dbReference type="PANTHER" id="PTHR19136:SF81">
    <property type="entry name" value="MOLYBDENUM COFACTOR GUANYLYLTRANSFERASE"/>
    <property type="match status" value="1"/>
</dbReference>
<keyword evidence="6 8" id="KW-0342">GTP-binding</keyword>
<dbReference type="RefSeq" id="WP_066178342.1">
    <property type="nucleotide sequence ID" value="NZ_LQZT01000012.1"/>
</dbReference>
<keyword evidence="7 8" id="KW-0501">Molybdenum cofactor biosynthesis</keyword>
<dbReference type="InterPro" id="IPR029044">
    <property type="entry name" value="Nucleotide-diphossugar_trans"/>
</dbReference>
<feature type="binding site" evidence="8">
    <location>
        <position position="67"/>
    </location>
    <ligand>
        <name>GTP</name>
        <dbReference type="ChEBI" id="CHEBI:37565"/>
    </ligand>
</feature>
<accession>A0A1C1YWJ3</accession>
<proteinExistence type="inferred from homology"/>
<dbReference type="GO" id="GO:0061603">
    <property type="term" value="F:molybdenum cofactor guanylyltransferase activity"/>
    <property type="evidence" value="ECO:0007669"/>
    <property type="project" value="UniProtKB-EC"/>
</dbReference>
<keyword evidence="2 8" id="KW-0808">Transferase</keyword>
<keyword evidence="5 8" id="KW-0460">Magnesium</keyword>
<dbReference type="STRING" id="1480615.AWJ14_03800"/>
<keyword evidence="11" id="KW-1185">Reference proteome</keyword>
<sequence length="205" mass="21815">MRIWGGILAGGRGLRMQGLDKPFADLAGQPLVAHVIARLAPQTAGLVINANTAPERFHGFGLDIVADSHAGYRGPLAGIETLLRAGRARNASHMLVAPADTPFLPHDLCARLSAAAQAPMAVRVACSSGRRHPVVALWPTALHDDLDRYLAATDDLSMAAYMRRLDLAEVDFSDPLGRDPFFNINDPADLAHAERLAATASDRAG</sequence>
<dbReference type="GO" id="GO:0005525">
    <property type="term" value="F:GTP binding"/>
    <property type="evidence" value="ECO:0007669"/>
    <property type="project" value="UniProtKB-UniRule"/>
</dbReference>
<feature type="binding site" evidence="8">
    <location>
        <begin position="8"/>
        <end position="10"/>
    </location>
    <ligand>
        <name>GTP</name>
        <dbReference type="ChEBI" id="CHEBI:37565"/>
    </ligand>
</feature>
<evidence type="ECO:0000256" key="6">
    <source>
        <dbReference type="ARBA" id="ARBA00023134"/>
    </source>
</evidence>
<dbReference type="CDD" id="cd02503">
    <property type="entry name" value="MobA"/>
    <property type="match status" value="1"/>
</dbReference>
<dbReference type="GO" id="GO:0046872">
    <property type="term" value="F:metal ion binding"/>
    <property type="evidence" value="ECO:0007669"/>
    <property type="project" value="UniProtKB-KW"/>
</dbReference>
<feature type="binding site" evidence="8">
    <location>
        <position position="49"/>
    </location>
    <ligand>
        <name>GTP</name>
        <dbReference type="ChEBI" id="CHEBI:37565"/>
    </ligand>
</feature>
<comment type="cofactor">
    <cofactor evidence="8">
        <name>Mg(2+)</name>
        <dbReference type="ChEBI" id="CHEBI:18420"/>
    </cofactor>
</comment>
<evidence type="ECO:0000256" key="3">
    <source>
        <dbReference type="ARBA" id="ARBA00022723"/>
    </source>
</evidence>
<keyword evidence="3 8" id="KW-0479">Metal-binding</keyword>
<feature type="binding site" evidence="8">
    <location>
        <position position="100"/>
    </location>
    <ligand>
        <name>GTP</name>
        <dbReference type="ChEBI" id="CHEBI:37565"/>
    </ligand>
</feature>
<protein>
    <recommendedName>
        <fullName evidence="8">Molybdenum cofactor guanylyltransferase</fullName>
        <shortName evidence="8">MoCo guanylyltransferase</shortName>
        <ecNumber evidence="8">2.7.7.77</ecNumber>
    </recommendedName>
    <alternativeName>
        <fullName evidence="8">GTP:molybdopterin guanylyltransferase</fullName>
    </alternativeName>
    <alternativeName>
        <fullName evidence="8">Mo-MPT guanylyltransferase</fullName>
    </alternativeName>
    <alternativeName>
        <fullName evidence="8">Molybdopterin guanylyltransferase</fullName>
    </alternativeName>
    <alternativeName>
        <fullName evidence="8">Molybdopterin-guanine dinucleotide synthase</fullName>
        <shortName evidence="8">MGD synthase</shortName>
    </alternativeName>
</protein>
<evidence type="ECO:0000256" key="5">
    <source>
        <dbReference type="ARBA" id="ARBA00022842"/>
    </source>
</evidence>
<evidence type="ECO:0000256" key="8">
    <source>
        <dbReference type="HAMAP-Rule" id="MF_00316"/>
    </source>
</evidence>
<evidence type="ECO:0000313" key="11">
    <source>
        <dbReference type="Proteomes" id="UP000094795"/>
    </source>
</evidence>
<dbReference type="SUPFAM" id="SSF53448">
    <property type="entry name" value="Nucleotide-diphospho-sugar transferases"/>
    <property type="match status" value="1"/>
</dbReference>
<feature type="binding site" evidence="8">
    <location>
        <position position="21"/>
    </location>
    <ligand>
        <name>GTP</name>
        <dbReference type="ChEBI" id="CHEBI:37565"/>
    </ligand>
</feature>
<dbReference type="EC" id="2.7.7.77" evidence="8"/>
<dbReference type="PANTHER" id="PTHR19136">
    <property type="entry name" value="MOLYBDENUM COFACTOR GUANYLYLTRANSFERASE"/>
    <property type="match status" value="1"/>
</dbReference>
<organism evidence="10 11">
    <name type="scientific">Hoeflea olei</name>
    <dbReference type="NCBI Taxonomy" id="1480615"/>
    <lineage>
        <taxon>Bacteria</taxon>
        <taxon>Pseudomonadati</taxon>
        <taxon>Pseudomonadota</taxon>
        <taxon>Alphaproteobacteria</taxon>
        <taxon>Hyphomicrobiales</taxon>
        <taxon>Rhizobiaceae</taxon>
        <taxon>Hoeflea</taxon>
    </lineage>
</organism>
<comment type="caution">
    <text evidence="10">The sequence shown here is derived from an EMBL/GenBank/DDBJ whole genome shotgun (WGS) entry which is preliminary data.</text>
</comment>
<gene>
    <name evidence="8" type="primary">mobA</name>
    <name evidence="10" type="ORF">AWJ14_03800</name>
</gene>
<dbReference type="Proteomes" id="UP000094795">
    <property type="component" value="Unassembled WGS sequence"/>
</dbReference>
<dbReference type="HAMAP" id="MF_00316">
    <property type="entry name" value="MobA"/>
    <property type="match status" value="1"/>
</dbReference>
<keyword evidence="4 8" id="KW-0547">Nucleotide-binding</keyword>